<sequence length="185" mass="21490">MDNEKLKEFCQQMIAYRLPRWQDLPTFDIYMDQLITLVKQYLKDLFDEEDVIITSSMINNYVKMDLIPKPVKKRYNREHIAYLLAITLMKQVLTISQVKDGIAFQIAQLGPKGAFDLFCDEQENALQMIATQVLEKQEGKVSEYLMSFHRNNVPIRLITLAFASRMVAKKIVYLAKETAEAETEG</sequence>
<dbReference type="PANTHER" id="PTHR40056:SF1">
    <property type="entry name" value="DUF1836 DOMAIN-CONTAINING PROTEIN"/>
    <property type="match status" value="1"/>
</dbReference>
<proteinExistence type="predicted"/>
<dbReference type="EMBL" id="JAUDCG010000042">
    <property type="protein sequence ID" value="MDM8157740.1"/>
    <property type="molecule type" value="Genomic_DNA"/>
</dbReference>
<dbReference type="RefSeq" id="WP_289608184.1">
    <property type="nucleotide sequence ID" value="NZ_JAUDCG010000042.1"/>
</dbReference>
<name>A0ABT7UEB9_9FIRM</name>
<evidence type="ECO:0000313" key="2">
    <source>
        <dbReference type="Proteomes" id="UP001529340"/>
    </source>
</evidence>
<evidence type="ECO:0000313" key="1">
    <source>
        <dbReference type="EMBL" id="MDM8157740.1"/>
    </source>
</evidence>
<gene>
    <name evidence="1" type="ORF">QUV96_08825</name>
</gene>
<protein>
    <submittedName>
        <fullName evidence="1">DUF1836 domain-containing protein</fullName>
    </submittedName>
</protein>
<comment type="caution">
    <text evidence="1">The sequence shown here is derived from an EMBL/GenBank/DDBJ whole genome shotgun (WGS) entry which is preliminary data.</text>
</comment>
<organism evidence="1 2">
    <name type="scientific">Amedibacillus dolichus</name>
    <dbReference type="NCBI Taxonomy" id="31971"/>
    <lineage>
        <taxon>Bacteria</taxon>
        <taxon>Bacillati</taxon>
        <taxon>Bacillota</taxon>
        <taxon>Erysipelotrichia</taxon>
        <taxon>Erysipelotrichales</taxon>
        <taxon>Erysipelotrichaceae</taxon>
        <taxon>Amedibacillus</taxon>
    </lineage>
</organism>
<keyword evidence="2" id="KW-1185">Reference proteome</keyword>
<dbReference type="Pfam" id="PF08876">
    <property type="entry name" value="DUF1836"/>
    <property type="match status" value="1"/>
</dbReference>
<reference evidence="1" key="1">
    <citation type="submission" date="2023-06" db="EMBL/GenBank/DDBJ databases">
        <title>Identification and characterization of horizontal gene transfer across gut microbiota members of farm animals based on homology search.</title>
        <authorList>
            <person name="Schwarzerova J."/>
            <person name="Nykrynova M."/>
            <person name="Jureckova K."/>
            <person name="Cejkova D."/>
            <person name="Rychlik I."/>
        </authorList>
    </citation>
    <scope>NUCLEOTIDE SEQUENCE</scope>
    <source>
        <strain evidence="1">ET39</strain>
    </source>
</reference>
<reference evidence="1" key="2">
    <citation type="submission" date="2023-06" db="EMBL/GenBank/DDBJ databases">
        <authorList>
            <person name="Zeman M."/>
            <person name="Kubasova T."/>
            <person name="Jahodarova E."/>
            <person name="Nykrynova M."/>
            <person name="Rychlik I."/>
        </authorList>
    </citation>
    <scope>NUCLEOTIDE SEQUENCE</scope>
    <source>
        <strain evidence="1">ET39</strain>
    </source>
</reference>
<accession>A0ABT7UEB9</accession>
<dbReference type="PANTHER" id="PTHR40056">
    <property type="entry name" value="HYPOTHETICAL CYTOSOLIC PROTEIN"/>
    <property type="match status" value="1"/>
</dbReference>
<dbReference type="Proteomes" id="UP001529340">
    <property type="component" value="Unassembled WGS sequence"/>
</dbReference>
<dbReference type="InterPro" id="IPR014975">
    <property type="entry name" value="DUF1836"/>
</dbReference>